<keyword evidence="2" id="KW-1185">Reference proteome</keyword>
<dbReference type="Proteomes" id="UP000319557">
    <property type="component" value="Chromosome"/>
</dbReference>
<dbReference type="Pfam" id="PF07642">
    <property type="entry name" value="BBP2"/>
    <property type="match status" value="1"/>
</dbReference>
<proteinExistence type="predicted"/>
<dbReference type="OrthoDB" id="235878at2"/>
<dbReference type="EMBL" id="CP036261">
    <property type="protein sequence ID" value="QDS85954.1"/>
    <property type="molecule type" value="Genomic_DNA"/>
</dbReference>
<dbReference type="AlphaFoldDB" id="A0A517LTJ7"/>
<reference evidence="1 2" key="1">
    <citation type="submission" date="2019-02" db="EMBL/GenBank/DDBJ databases">
        <title>Deep-cultivation of Planctomycetes and their phenomic and genomic characterization uncovers novel biology.</title>
        <authorList>
            <person name="Wiegand S."/>
            <person name="Jogler M."/>
            <person name="Boedeker C."/>
            <person name="Pinto D."/>
            <person name="Vollmers J."/>
            <person name="Rivas-Marin E."/>
            <person name="Kohn T."/>
            <person name="Peeters S.H."/>
            <person name="Heuer A."/>
            <person name="Rast P."/>
            <person name="Oberbeckmann S."/>
            <person name="Bunk B."/>
            <person name="Jeske O."/>
            <person name="Meyerdierks A."/>
            <person name="Storesund J.E."/>
            <person name="Kallscheuer N."/>
            <person name="Luecker S."/>
            <person name="Lage O.M."/>
            <person name="Pohl T."/>
            <person name="Merkel B.J."/>
            <person name="Hornburger P."/>
            <person name="Mueller R.-W."/>
            <person name="Bruemmer F."/>
            <person name="Labrenz M."/>
            <person name="Spormann A.M."/>
            <person name="Op den Camp H."/>
            <person name="Overmann J."/>
            <person name="Amann R."/>
            <person name="Jetten M.S.M."/>
            <person name="Mascher T."/>
            <person name="Medema M.H."/>
            <person name="Devos D.P."/>
            <person name="Kaster A.-K."/>
            <person name="Ovreas L."/>
            <person name="Rohde M."/>
            <person name="Galperin M.Y."/>
            <person name="Jogler C."/>
        </authorList>
    </citation>
    <scope>NUCLEOTIDE SEQUENCE [LARGE SCALE GENOMIC DNA]</scope>
    <source>
        <strain evidence="1 2">EC9</strain>
    </source>
</reference>
<sequence length="414" mass="46242">MNLISRFFAIACICNAGLAVGQQFGHEEYPTESYPISGEGYEYQGDGGYYGDASCESCGTAAKPGCFASCLDGFTYGGWAQLGYYTYGSPMRFNNHPDRVNLSQMWMFAEKQANGAQGLDLGGRIDYLYGVDAQDTQAFGVDNGSWDTGWDNGIYGYAMPQLYGEAAYGNTSIKMGHFFTLIGYEVVSAPDNFFFSHSYTMVNSEPFTHTGALVTHKANEFVTIWGGYTLGWDSGYTDNGDNFLGGLSVVLTDYTTITYTNTIGRLNENLELRGQDMKERGQMHSIVASTTVENFNHVLQIDRLDTKNQFDTFARDTFAINNYFFYELADEVAAGLRFEWWNNRRDTNDHTDVYALTLGLNLKPKEFVTIRPEVRWDWDVDADPLGINETNPNSPTNSPRSNQTTFGIDAIVTF</sequence>
<name>A0A517LTJ7_9BACT</name>
<dbReference type="KEGG" id="ruv:EC9_01120"/>
<dbReference type="InterPro" id="IPR011486">
    <property type="entry name" value="BBP2"/>
</dbReference>
<evidence type="ECO:0000313" key="1">
    <source>
        <dbReference type="EMBL" id="QDS85954.1"/>
    </source>
</evidence>
<evidence type="ECO:0008006" key="3">
    <source>
        <dbReference type="Google" id="ProtNLM"/>
    </source>
</evidence>
<protein>
    <recommendedName>
        <fullName evidence="3">Porin</fullName>
    </recommendedName>
</protein>
<dbReference type="RefSeq" id="WP_145341447.1">
    <property type="nucleotide sequence ID" value="NZ_CP036261.1"/>
</dbReference>
<organism evidence="1 2">
    <name type="scientific">Rosistilla ulvae</name>
    <dbReference type="NCBI Taxonomy" id="1930277"/>
    <lineage>
        <taxon>Bacteria</taxon>
        <taxon>Pseudomonadati</taxon>
        <taxon>Planctomycetota</taxon>
        <taxon>Planctomycetia</taxon>
        <taxon>Pirellulales</taxon>
        <taxon>Pirellulaceae</taxon>
        <taxon>Rosistilla</taxon>
    </lineage>
</organism>
<gene>
    <name evidence="1" type="ORF">EC9_01120</name>
</gene>
<accession>A0A517LTJ7</accession>
<evidence type="ECO:0000313" key="2">
    <source>
        <dbReference type="Proteomes" id="UP000319557"/>
    </source>
</evidence>